<dbReference type="Pfam" id="PF23869">
    <property type="entry name" value="Beta-prop_WDR75_1st"/>
    <property type="match status" value="1"/>
</dbReference>
<dbReference type="SMART" id="SM00320">
    <property type="entry name" value="WD40"/>
    <property type="match status" value="3"/>
</dbReference>
<dbReference type="AlphaFoldDB" id="A0A1R2AWU7"/>
<evidence type="ECO:0000256" key="6">
    <source>
        <dbReference type="ARBA" id="ARBA00023163"/>
    </source>
</evidence>
<dbReference type="GO" id="GO:2000234">
    <property type="term" value="P:positive regulation of rRNA processing"/>
    <property type="evidence" value="ECO:0007669"/>
    <property type="project" value="TreeGrafter"/>
</dbReference>
<keyword evidence="5" id="KW-0677">Repeat</keyword>
<comment type="subcellular location">
    <subcellularLocation>
        <location evidence="1">Nucleus</location>
        <location evidence="1">Nucleolus</location>
    </subcellularLocation>
</comment>
<evidence type="ECO:0000313" key="10">
    <source>
        <dbReference type="Proteomes" id="UP000187209"/>
    </source>
</evidence>
<feature type="repeat" description="WD" evidence="8">
    <location>
        <begin position="186"/>
        <end position="217"/>
    </location>
</feature>
<dbReference type="InterPro" id="IPR036322">
    <property type="entry name" value="WD40_repeat_dom_sf"/>
</dbReference>
<sequence>MEVIGDFAFFCQGRKLLSINIRNNEVKTHFGHSQEITSLVQSNSILYTGSLDGLIIKWTLPDYVAYKVNSPITMMASSKSDLYFLKSNALILTRFEFSSETFQTTPYFKGLLGDALDLKLTNSQTHLVLLKPLSIVVLNISTQDSNVYEHNCPLSVMAIHPQDKYIAIGDVKGLIVKVYEKNHVKVHWHAHKVRCISFTNDSNYMLSGGEEGVIVLWHEASGDKNFLPRLGCSVQSVQVNLENDLYIVKLQDNSLKVFQTSDYKQIGGYIPLVNPGKIIPGSLAYTGLVWKDDRFALNASPGYIQLYNPETRKIDFFCCENRNPTLRSNEGYPIPLQVVSLSFNSDFTATLLVSDSIYMTIQVLKFWKGSKLNSLIMHPHFDTAHKVISFKDNFVTLGKNSFVLWQYHEKWQGCAERTKDNLLCFDACATENLYVSFGNIITEWNDRMECIKEIFEPHNVDVLYLQNTSEHLIAGTSENVHVYKKGLILWSLPLQFIHGIISRNNTFLLGLNASKYTPQDLRIKNTNILLKFSIEKSVPLKIYKVDNPHCFSLNENEEAVIIDKYFDYANLDKEEEFFYDEIPSYIKVANEGTENKENKNNGLVSRYGQDRGLLWLGEYASHDLPGSDVFFSHIIEGNA</sequence>
<comment type="caution">
    <text evidence="9">The sequence shown here is derived from an EMBL/GenBank/DDBJ whole genome shotgun (WGS) entry which is preliminary data.</text>
</comment>
<dbReference type="SUPFAM" id="SSF50978">
    <property type="entry name" value="WD40 repeat-like"/>
    <property type="match status" value="1"/>
</dbReference>
<evidence type="ECO:0000256" key="5">
    <source>
        <dbReference type="ARBA" id="ARBA00022737"/>
    </source>
</evidence>
<keyword evidence="4 8" id="KW-0853">WD repeat</keyword>
<keyword evidence="3" id="KW-0698">rRNA processing</keyword>
<dbReference type="EMBL" id="MPUH01001263">
    <property type="protein sequence ID" value="OMJ68925.1"/>
    <property type="molecule type" value="Genomic_DNA"/>
</dbReference>
<keyword evidence="6" id="KW-0804">Transcription</keyword>
<evidence type="ECO:0000256" key="3">
    <source>
        <dbReference type="ARBA" id="ARBA00022552"/>
    </source>
</evidence>
<protein>
    <submittedName>
        <fullName evidence="9">Uncharacterized protein</fullName>
    </submittedName>
</protein>
<gene>
    <name evidence="9" type="ORF">SteCoe_33490</name>
</gene>
<dbReference type="PANTHER" id="PTHR44215:SF1">
    <property type="entry name" value="WD REPEAT-CONTAINING PROTEIN 75"/>
    <property type="match status" value="1"/>
</dbReference>
<keyword evidence="7" id="KW-0539">Nucleus</keyword>
<organism evidence="9 10">
    <name type="scientific">Stentor coeruleus</name>
    <dbReference type="NCBI Taxonomy" id="5963"/>
    <lineage>
        <taxon>Eukaryota</taxon>
        <taxon>Sar</taxon>
        <taxon>Alveolata</taxon>
        <taxon>Ciliophora</taxon>
        <taxon>Postciliodesmatophora</taxon>
        <taxon>Heterotrichea</taxon>
        <taxon>Heterotrichida</taxon>
        <taxon>Stentoridae</taxon>
        <taxon>Stentor</taxon>
    </lineage>
</organism>
<dbReference type="Pfam" id="PF00400">
    <property type="entry name" value="WD40"/>
    <property type="match status" value="1"/>
</dbReference>
<evidence type="ECO:0000256" key="7">
    <source>
        <dbReference type="ARBA" id="ARBA00023242"/>
    </source>
</evidence>
<accession>A0A1R2AWU7</accession>
<dbReference type="InterPro" id="IPR001680">
    <property type="entry name" value="WD40_rpt"/>
</dbReference>
<name>A0A1R2AWU7_9CILI</name>
<dbReference type="GO" id="GO:0006364">
    <property type="term" value="P:rRNA processing"/>
    <property type="evidence" value="ECO:0007669"/>
    <property type="project" value="UniProtKB-KW"/>
</dbReference>
<dbReference type="InterPro" id="IPR015943">
    <property type="entry name" value="WD40/YVTN_repeat-like_dom_sf"/>
</dbReference>
<evidence type="ECO:0000256" key="4">
    <source>
        <dbReference type="ARBA" id="ARBA00022574"/>
    </source>
</evidence>
<keyword evidence="10" id="KW-1185">Reference proteome</keyword>
<proteinExistence type="predicted"/>
<evidence type="ECO:0000256" key="2">
    <source>
        <dbReference type="ARBA" id="ARBA00022517"/>
    </source>
</evidence>
<keyword evidence="2" id="KW-0690">Ribosome biogenesis</keyword>
<dbReference type="OrthoDB" id="4096at2759"/>
<evidence type="ECO:0000256" key="8">
    <source>
        <dbReference type="PROSITE-ProRule" id="PRU00221"/>
    </source>
</evidence>
<dbReference type="GO" id="GO:0032040">
    <property type="term" value="C:small-subunit processome"/>
    <property type="evidence" value="ECO:0007669"/>
    <property type="project" value="InterPro"/>
</dbReference>
<dbReference type="PROSITE" id="PS50082">
    <property type="entry name" value="WD_REPEATS_2"/>
    <property type="match status" value="1"/>
</dbReference>
<dbReference type="GO" id="GO:0003723">
    <property type="term" value="F:RNA binding"/>
    <property type="evidence" value="ECO:0007669"/>
    <property type="project" value="InterPro"/>
</dbReference>
<dbReference type="Gene3D" id="2.130.10.10">
    <property type="entry name" value="YVTN repeat-like/Quinoprotein amine dehydrogenase"/>
    <property type="match status" value="2"/>
</dbReference>
<evidence type="ECO:0000313" key="9">
    <source>
        <dbReference type="EMBL" id="OMJ68925.1"/>
    </source>
</evidence>
<dbReference type="Proteomes" id="UP000187209">
    <property type="component" value="Unassembled WGS sequence"/>
</dbReference>
<dbReference type="InterPro" id="IPR053826">
    <property type="entry name" value="WDR75"/>
</dbReference>
<dbReference type="GO" id="GO:0045943">
    <property type="term" value="P:positive regulation of transcription by RNA polymerase I"/>
    <property type="evidence" value="ECO:0007669"/>
    <property type="project" value="InterPro"/>
</dbReference>
<evidence type="ECO:0000256" key="1">
    <source>
        <dbReference type="ARBA" id="ARBA00004604"/>
    </source>
</evidence>
<reference evidence="9 10" key="1">
    <citation type="submission" date="2016-11" db="EMBL/GenBank/DDBJ databases">
        <title>The macronuclear genome of Stentor coeruleus: a giant cell with tiny introns.</title>
        <authorList>
            <person name="Slabodnick M."/>
            <person name="Ruby J.G."/>
            <person name="Reiff S.B."/>
            <person name="Swart E.C."/>
            <person name="Gosai S."/>
            <person name="Prabakaran S."/>
            <person name="Witkowska E."/>
            <person name="Larue G.E."/>
            <person name="Fisher S."/>
            <person name="Freeman R.M."/>
            <person name="Gunawardena J."/>
            <person name="Chu W."/>
            <person name="Stover N.A."/>
            <person name="Gregory B.D."/>
            <person name="Nowacki M."/>
            <person name="Derisi J."/>
            <person name="Roy S.W."/>
            <person name="Marshall W.F."/>
            <person name="Sood P."/>
        </authorList>
    </citation>
    <scope>NUCLEOTIDE SEQUENCE [LARGE SCALE GENOMIC DNA]</scope>
    <source>
        <strain evidence="9">WM001</strain>
    </source>
</reference>
<dbReference type="PROSITE" id="PS50294">
    <property type="entry name" value="WD_REPEATS_REGION"/>
    <property type="match status" value="1"/>
</dbReference>
<dbReference type="PANTHER" id="PTHR44215">
    <property type="entry name" value="WD REPEAT-CONTAINING PROTEIN 75"/>
    <property type="match status" value="1"/>
</dbReference>